<dbReference type="InterPro" id="IPR049537">
    <property type="entry name" value="RelB-like"/>
</dbReference>
<accession>A0A7G9YHK9</accession>
<dbReference type="Pfam" id="PF18506">
    <property type="entry name" value="RelB-like"/>
    <property type="match status" value="1"/>
</dbReference>
<name>A0A7G9YHK9_9EURY</name>
<evidence type="ECO:0008006" key="2">
    <source>
        <dbReference type="Google" id="ProtNLM"/>
    </source>
</evidence>
<protein>
    <recommendedName>
        <fullName evidence="2">Antitoxin</fullName>
    </recommendedName>
</protein>
<proteinExistence type="predicted"/>
<dbReference type="AlphaFoldDB" id="A0A7G9YHK9"/>
<gene>
    <name evidence="1" type="ORF">MJFALNKJ_00026</name>
</gene>
<dbReference type="EMBL" id="MT631264">
    <property type="protein sequence ID" value="QNO47493.1"/>
    <property type="molecule type" value="Genomic_DNA"/>
</dbReference>
<organism evidence="1">
    <name type="scientific">Candidatus Methanogaster sp. ANME-2c ERB4</name>
    <dbReference type="NCBI Taxonomy" id="2759911"/>
    <lineage>
        <taxon>Archaea</taxon>
        <taxon>Methanobacteriati</taxon>
        <taxon>Methanobacteriota</taxon>
        <taxon>Stenosarchaea group</taxon>
        <taxon>Methanomicrobia</taxon>
        <taxon>Methanosarcinales</taxon>
        <taxon>ANME-2 cluster</taxon>
        <taxon>Candidatus Methanogasteraceae</taxon>
        <taxon>Candidatus Methanogaster</taxon>
    </lineage>
</organism>
<evidence type="ECO:0000313" key="1">
    <source>
        <dbReference type="EMBL" id="QNO47493.1"/>
    </source>
</evidence>
<reference evidence="1" key="1">
    <citation type="submission" date="2020-06" db="EMBL/GenBank/DDBJ databases">
        <title>Unique genomic features of the anaerobic methanotrophic archaea.</title>
        <authorList>
            <person name="Chadwick G.L."/>
            <person name="Skennerton C.T."/>
            <person name="Laso-Perez R."/>
            <person name="Leu A.O."/>
            <person name="Speth D.R."/>
            <person name="Yu H."/>
            <person name="Morgan-Lang C."/>
            <person name="Hatzenpichler R."/>
            <person name="Goudeau D."/>
            <person name="Malmstrom R."/>
            <person name="Brazelton W.J."/>
            <person name="Woyke T."/>
            <person name="Hallam S.J."/>
            <person name="Tyson G.W."/>
            <person name="Wegener G."/>
            <person name="Boetius A."/>
            <person name="Orphan V."/>
        </authorList>
    </citation>
    <scope>NUCLEOTIDE SEQUENCE</scope>
</reference>
<sequence>MHPIQKQYVTNESGTKIAVQLDIRSYQRLEEYIELLEDRIDLELAMKESPDLTNWDDFVKELREEGKL</sequence>